<dbReference type="SUPFAM" id="SSF56317">
    <property type="entry name" value="Carbon-nitrogen hydrolase"/>
    <property type="match status" value="1"/>
</dbReference>
<dbReference type="EMBL" id="WWNE01000003">
    <property type="protein sequence ID" value="NBG64859.1"/>
    <property type="molecule type" value="Genomic_DNA"/>
</dbReference>
<dbReference type="InterPro" id="IPR003010">
    <property type="entry name" value="C-N_Hydrolase"/>
</dbReference>
<dbReference type="Proteomes" id="UP000470771">
    <property type="component" value="Unassembled WGS sequence"/>
</dbReference>
<feature type="domain" description="CN hydrolase" evidence="6">
    <location>
        <begin position="4"/>
        <end position="247"/>
    </location>
</feature>
<dbReference type="FunFam" id="3.60.110.10:FF:000004">
    <property type="entry name" value="Carbon-nitrogen hydrolase"/>
    <property type="match status" value="1"/>
</dbReference>
<keyword evidence="8" id="KW-1185">Reference proteome</keyword>
<reference evidence="7 8" key="1">
    <citation type="submission" date="2019-12" db="EMBL/GenBank/DDBJ databases">
        <authorList>
            <person name="Zhao J."/>
        </authorList>
    </citation>
    <scope>NUCLEOTIDE SEQUENCE [LARGE SCALE GENOMIC DNA]</scope>
    <source>
        <strain evidence="7 8">S-15</strain>
    </source>
</reference>
<dbReference type="NCBIfam" id="NF007757">
    <property type="entry name" value="PRK10438.1"/>
    <property type="match status" value="1"/>
</dbReference>
<evidence type="ECO:0000256" key="4">
    <source>
        <dbReference type="ARBA" id="ARBA00052904"/>
    </source>
</evidence>
<protein>
    <recommendedName>
        <fullName evidence="5">Omega-amidase YafV</fullName>
        <ecNumber evidence="3">3.5.1.3</ecNumber>
    </recommendedName>
</protein>
<dbReference type="Gene3D" id="3.60.110.10">
    <property type="entry name" value="Carbon-nitrogen hydrolase"/>
    <property type="match status" value="1"/>
</dbReference>
<gene>
    <name evidence="7" type="ORF">GQN54_01940</name>
</gene>
<evidence type="ECO:0000256" key="5">
    <source>
        <dbReference type="ARBA" id="ARBA00072139"/>
    </source>
</evidence>
<evidence type="ECO:0000313" key="8">
    <source>
        <dbReference type="Proteomes" id="UP000470771"/>
    </source>
</evidence>
<dbReference type="CDD" id="cd07575">
    <property type="entry name" value="Xc-1258_like"/>
    <property type="match status" value="1"/>
</dbReference>
<comment type="similarity">
    <text evidence="1">Belongs to the carbon-nitrogen hydrolase superfamily. NIT1/NIT2 family.</text>
</comment>
<name>A0A6N9NGA4_9FLAO</name>
<dbReference type="PANTHER" id="PTHR47799">
    <property type="entry name" value="OMEGA-AMIDASE YAFV"/>
    <property type="match status" value="1"/>
</dbReference>
<dbReference type="EC" id="3.5.1.3" evidence="3"/>
<keyword evidence="2 7" id="KW-0378">Hydrolase</keyword>
<evidence type="ECO:0000259" key="6">
    <source>
        <dbReference type="PROSITE" id="PS50263"/>
    </source>
</evidence>
<dbReference type="RefSeq" id="WP_160631414.1">
    <property type="nucleotide sequence ID" value="NZ_WWNE01000003.1"/>
</dbReference>
<dbReference type="GO" id="GO:0050152">
    <property type="term" value="F:omega-amidase activity"/>
    <property type="evidence" value="ECO:0007669"/>
    <property type="project" value="UniProtKB-EC"/>
</dbReference>
<evidence type="ECO:0000256" key="2">
    <source>
        <dbReference type="ARBA" id="ARBA00022801"/>
    </source>
</evidence>
<proteinExistence type="inferred from homology"/>
<dbReference type="PANTHER" id="PTHR47799:SF1">
    <property type="entry name" value="OMEGA-AMIDASE YAFV"/>
    <property type="match status" value="1"/>
</dbReference>
<dbReference type="Pfam" id="PF00795">
    <property type="entry name" value="CN_hydrolase"/>
    <property type="match status" value="1"/>
</dbReference>
<dbReference type="AlphaFoldDB" id="A0A6N9NGA4"/>
<comment type="catalytic activity">
    <reaction evidence="4">
        <text>a monoamide of a dicarboxylate + H2O = a dicarboxylate + NH4(+)</text>
        <dbReference type="Rhea" id="RHEA:11716"/>
        <dbReference type="ChEBI" id="CHEBI:15377"/>
        <dbReference type="ChEBI" id="CHEBI:28938"/>
        <dbReference type="ChEBI" id="CHEBI:28965"/>
        <dbReference type="ChEBI" id="CHEBI:77450"/>
        <dbReference type="EC" id="3.5.1.3"/>
    </reaction>
</comment>
<evidence type="ECO:0000256" key="1">
    <source>
        <dbReference type="ARBA" id="ARBA00010613"/>
    </source>
</evidence>
<sequence>MNSLTVSYLQLNLVWENSRANLMQIEKQLSLLDRSVDLVVLPEMFNSGFSMNSSQLAQSMDGELVKTMTNFAKEFDFAITGSFICQEGGNFFNRLLFVFPDGQIEKYDKRHLFRMANETDYFSPGNKRLIVNYKGWKILPLVCYDLRFPVWSRNQFKVIGNRVNSEYDLLIYVANWPAARVTAWDKLLLARAIENQVYVIGVNRTGIDGKGIEYNGRSTAIDPKGDYLKAPSSEVVIESVILRKDALEDFRMKFPVGMDADSFQVITSH</sequence>
<dbReference type="GO" id="GO:0106008">
    <property type="term" value="F:2-oxoglutaramate amidase activity"/>
    <property type="evidence" value="ECO:0007669"/>
    <property type="project" value="TreeGrafter"/>
</dbReference>
<evidence type="ECO:0000256" key="3">
    <source>
        <dbReference type="ARBA" id="ARBA00039118"/>
    </source>
</evidence>
<accession>A0A6N9NGA4</accession>
<comment type="caution">
    <text evidence="7">The sequence shown here is derived from an EMBL/GenBank/DDBJ whole genome shotgun (WGS) entry which is preliminary data.</text>
</comment>
<organism evidence="7 8">
    <name type="scientific">Acidiluteibacter ferrifornacis</name>
    <dbReference type="NCBI Taxonomy" id="2692424"/>
    <lineage>
        <taxon>Bacteria</taxon>
        <taxon>Pseudomonadati</taxon>
        <taxon>Bacteroidota</taxon>
        <taxon>Flavobacteriia</taxon>
        <taxon>Flavobacteriales</taxon>
        <taxon>Cryomorphaceae</taxon>
        <taxon>Acidiluteibacter</taxon>
    </lineage>
</organism>
<dbReference type="PROSITE" id="PS50263">
    <property type="entry name" value="CN_HYDROLASE"/>
    <property type="match status" value="1"/>
</dbReference>
<evidence type="ECO:0000313" key="7">
    <source>
        <dbReference type="EMBL" id="NBG64859.1"/>
    </source>
</evidence>
<dbReference type="InterPro" id="IPR036526">
    <property type="entry name" value="C-N_Hydrolase_sf"/>
</dbReference>
<dbReference type="InterPro" id="IPR052737">
    <property type="entry name" value="Omega-amidase_YafV"/>
</dbReference>